<feature type="transmembrane region" description="Helical" evidence="1">
    <location>
        <begin position="38"/>
        <end position="55"/>
    </location>
</feature>
<dbReference type="Pfam" id="PF13858">
    <property type="entry name" value="DUF4199"/>
    <property type="match status" value="1"/>
</dbReference>
<keyword evidence="3" id="KW-1185">Reference proteome</keyword>
<dbReference type="Proteomes" id="UP001597548">
    <property type="component" value="Unassembled WGS sequence"/>
</dbReference>
<comment type="caution">
    <text evidence="2">The sequence shown here is derived from an EMBL/GenBank/DDBJ whole genome shotgun (WGS) entry which is preliminary data.</text>
</comment>
<sequence length="153" mass="16984">MKTTVIRFGLYGLLTGFTIFTLHLVLGIKNLEYSTNEILGYISIFISLSFIFFGIKHYRDHVNNGVISLGKAIAIGVLISLLVALGIAIADFMYTKFIDPSFFSNYEQQLIEQGKADEIIKMTSATAALFMLVLVTIIGFIISLISGLILHRK</sequence>
<evidence type="ECO:0000313" key="2">
    <source>
        <dbReference type="EMBL" id="MFD2915065.1"/>
    </source>
</evidence>
<keyword evidence="1" id="KW-0472">Membrane</keyword>
<dbReference type="RefSeq" id="WP_194508558.1">
    <property type="nucleotide sequence ID" value="NZ_JADILU010000005.1"/>
</dbReference>
<keyword evidence="1" id="KW-1133">Transmembrane helix</keyword>
<proteinExistence type="predicted"/>
<evidence type="ECO:0000256" key="1">
    <source>
        <dbReference type="SAM" id="Phobius"/>
    </source>
</evidence>
<accession>A0ABW5ZRI0</accession>
<name>A0ABW5ZRI0_9FLAO</name>
<feature type="transmembrane region" description="Helical" evidence="1">
    <location>
        <begin position="5"/>
        <end position="26"/>
    </location>
</feature>
<dbReference type="EMBL" id="JBHUOS010000002">
    <property type="protein sequence ID" value="MFD2915065.1"/>
    <property type="molecule type" value="Genomic_DNA"/>
</dbReference>
<organism evidence="2 3">
    <name type="scientific">Psychroserpens luteus</name>
    <dbReference type="NCBI Taxonomy" id="1434066"/>
    <lineage>
        <taxon>Bacteria</taxon>
        <taxon>Pseudomonadati</taxon>
        <taxon>Bacteroidota</taxon>
        <taxon>Flavobacteriia</taxon>
        <taxon>Flavobacteriales</taxon>
        <taxon>Flavobacteriaceae</taxon>
        <taxon>Psychroserpens</taxon>
    </lineage>
</organism>
<protein>
    <submittedName>
        <fullName evidence="2">DUF4199 domain-containing protein</fullName>
    </submittedName>
</protein>
<reference evidence="3" key="1">
    <citation type="journal article" date="2019" name="Int. J. Syst. Evol. Microbiol.">
        <title>The Global Catalogue of Microorganisms (GCM) 10K type strain sequencing project: providing services to taxonomists for standard genome sequencing and annotation.</title>
        <authorList>
            <consortium name="The Broad Institute Genomics Platform"/>
            <consortium name="The Broad Institute Genome Sequencing Center for Infectious Disease"/>
            <person name="Wu L."/>
            <person name="Ma J."/>
        </authorList>
    </citation>
    <scope>NUCLEOTIDE SEQUENCE [LARGE SCALE GENOMIC DNA]</scope>
    <source>
        <strain evidence="3">KCTC 32514</strain>
    </source>
</reference>
<keyword evidence="1" id="KW-0812">Transmembrane</keyword>
<feature type="transmembrane region" description="Helical" evidence="1">
    <location>
        <begin position="67"/>
        <end position="90"/>
    </location>
</feature>
<gene>
    <name evidence="2" type="ORF">ACFS29_05405</name>
</gene>
<feature type="transmembrane region" description="Helical" evidence="1">
    <location>
        <begin position="127"/>
        <end position="150"/>
    </location>
</feature>
<dbReference type="InterPro" id="IPR025250">
    <property type="entry name" value="DUF4199"/>
</dbReference>
<evidence type="ECO:0000313" key="3">
    <source>
        <dbReference type="Proteomes" id="UP001597548"/>
    </source>
</evidence>